<accession>A0A0F5I813</accession>
<dbReference type="InterPro" id="IPR036663">
    <property type="entry name" value="Fumarylacetoacetase_C_sf"/>
</dbReference>
<feature type="domain" description="Fumarylacetoacetase-like C-terminal" evidence="3">
    <location>
        <begin position="90"/>
        <end position="301"/>
    </location>
</feature>
<sequence>MYLCSFLHNGQEKYGALTANQQQVIDIKEAEQALFHSKELPASLNEALSAPSSQRRLEEVFEQANNAGANVLSLNEVTLLAPIQRPNKNIICLGINYREHAYEFEGTTEDDKAIPKQPIVFSKLPTSVAAPEQGILSHSTVTSELDYEGELAIIIGKEGTYIPKEEAYDYIYGYTIINDVTARDLQRNHKQWLLGKGLDTHCPMGPFLVTSDEIPNPQKLDIETRVNGEVRQKSNTELLIFDIPTIIETLSKGITLQPGDIIATGTPKGVGLGFDPPKFLKDGDIVEVEIERIGVLRNEIVPARVSKETKIEIN</sequence>
<dbReference type="AlphaFoldDB" id="A0A0F5HJQ8"/>
<dbReference type="PANTHER" id="PTHR42796:SF4">
    <property type="entry name" value="FUMARYLACETOACETATE HYDROLASE DOMAIN-CONTAINING PROTEIN 2A"/>
    <property type="match status" value="1"/>
</dbReference>
<dbReference type="OrthoDB" id="9805307at2"/>
<dbReference type="STRING" id="1221996.QY95_00576"/>
<dbReference type="RefSeq" id="WP_046128433.1">
    <property type="nucleotide sequence ID" value="NZ_JWIQ02000006.1"/>
</dbReference>
<dbReference type="SUPFAM" id="SSF56529">
    <property type="entry name" value="FAH"/>
    <property type="match status" value="1"/>
</dbReference>
<dbReference type="InterPro" id="IPR051121">
    <property type="entry name" value="FAH"/>
</dbReference>
<dbReference type="Proteomes" id="UP000031563">
    <property type="component" value="Unassembled WGS sequence"/>
</dbReference>
<dbReference type="PANTHER" id="PTHR42796">
    <property type="entry name" value="FUMARYLACETOACETATE HYDROLASE DOMAIN-CONTAINING PROTEIN 2A-RELATED"/>
    <property type="match status" value="1"/>
</dbReference>
<dbReference type="GO" id="GO:0019752">
    <property type="term" value="P:carboxylic acid metabolic process"/>
    <property type="evidence" value="ECO:0007669"/>
    <property type="project" value="UniProtKB-ARBA"/>
</dbReference>
<dbReference type="GO" id="GO:0046872">
    <property type="term" value="F:metal ion binding"/>
    <property type="evidence" value="ECO:0007669"/>
    <property type="project" value="UniProtKB-KW"/>
</dbReference>
<evidence type="ECO:0000313" key="4">
    <source>
        <dbReference type="EMBL" id="KKB41769.1"/>
    </source>
</evidence>
<comment type="caution">
    <text evidence="4">The sequence shown here is derived from an EMBL/GenBank/DDBJ whole genome shotgun (WGS) entry which is preliminary data.</text>
</comment>
<keyword evidence="2" id="KW-0479">Metal-binding</keyword>
<evidence type="ECO:0000256" key="1">
    <source>
        <dbReference type="ARBA" id="ARBA00010211"/>
    </source>
</evidence>
<keyword evidence="5" id="KW-1185">Reference proteome</keyword>
<organism evidence="4 5">
    <name type="scientific">Bacillus thermotolerans</name>
    <name type="common">Quasibacillus thermotolerans</name>
    <dbReference type="NCBI Taxonomy" id="1221996"/>
    <lineage>
        <taxon>Bacteria</taxon>
        <taxon>Bacillati</taxon>
        <taxon>Bacillota</taxon>
        <taxon>Bacilli</taxon>
        <taxon>Bacillales</taxon>
        <taxon>Bacillaceae</taxon>
        <taxon>Bacillus</taxon>
    </lineage>
</organism>
<gene>
    <name evidence="4" type="ORF">QY95_00576</name>
</gene>
<dbReference type="InterPro" id="IPR011234">
    <property type="entry name" value="Fumarylacetoacetase-like_C"/>
</dbReference>
<comment type="similarity">
    <text evidence="1">Belongs to the FAH family.</text>
</comment>
<evidence type="ECO:0000259" key="3">
    <source>
        <dbReference type="Pfam" id="PF01557"/>
    </source>
</evidence>
<accession>A0A0F5HJQ8</accession>
<proteinExistence type="inferred from homology"/>
<protein>
    <submittedName>
        <fullName evidence="4">Fumarylacetoacetate hydrolase family protein</fullName>
    </submittedName>
</protein>
<evidence type="ECO:0000313" key="5">
    <source>
        <dbReference type="Proteomes" id="UP000031563"/>
    </source>
</evidence>
<dbReference type="FunFam" id="3.90.850.10:FF:000002">
    <property type="entry name" value="2-hydroxyhepta-2,4-diene-1,7-dioate isomerase"/>
    <property type="match status" value="1"/>
</dbReference>
<dbReference type="GO" id="GO:0016787">
    <property type="term" value="F:hydrolase activity"/>
    <property type="evidence" value="ECO:0007669"/>
    <property type="project" value="UniProtKB-KW"/>
</dbReference>
<reference evidence="4" key="1">
    <citation type="submission" date="2015-02" db="EMBL/GenBank/DDBJ databases">
        <title>Genome Assembly of Bacillaceae bacterium MTCC 8252.</title>
        <authorList>
            <person name="Verma A."/>
            <person name="Khatri I."/>
            <person name="Mual P."/>
            <person name="Subramanian S."/>
            <person name="Krishnamurthi S."/>
        </authorList>
    </citation>
    <scope>NUCLEOTIDE SEQUENCE [LARGE SCALE GENOMIC DNA]</scope>
    <source>
        <strain evidence="4">MTCC 8252</strain>
    </source>
</reference>
<evidence type="ECO:0000256" key="2">
    <source>
        <dbReference type="ARBA" id="ARBA00022723"/>
    </source>
</evidence>
<dbReference type="Pfam" id="PF01557">
    <property type="entry name" value="FAA_hydrolase"/>
    <property type="match status" value="1"/>
</dbReference>
<dbReference type="GO" id="GO:0016853">
    <property type="term" value="F:isomerase activity"/>
    <property type="evidence" value="ECO:0007669"/>
    <property type="project" value="UniProtKB-ARBA"/>
</dbReference>
<name>A0A0F5HJQ8_BACTR</name>
<dbReference type="EMBL" id="JWIR02000019">
    <property type="protein sequence ID" value="KKB41769.1"/>
    <property type="molecule type" value="Genomic_DNA"/>
</dbReference>
<dbReference type="Gene3D" id="3.90.850.10">
    <property type="entry name" value="Fumarylacetoacetase-like, C-terminal domain"/>
    <property type="match status" value="1"/>
</dbReference>
<keyword evidence="4" id="KW-0378">Hydrolase</keyword>